<dbReference type="EMBL" id="CP017603">
    <property type="protein sequence ID" value="AOY74740.1"/>
    <property type="molecule type" value="Genomic_DNA"/>
</dbReference>
<name>A0AAC9RN79_9CLOT</name>
<reference evidence="2 4" key="1">
    <citation type="submission" date="2016-10" db="EMBL/GenBank/DDBJ databases">
        <title>Complete Genome Sequence of Acetogen Clostridium formicoaceticum ATCC 27076.</title>
        <authorList>
            <person name="Bao T."/>
            <person name="Cheng C."/>
            <person name="Zhao J."/>
            <person name="Yang S.-T."/>
            <person name="Wang J."/>
            <person name="Wang M."/>
        </authorList>
    </citation>
    <scope>NUCLEOTIDE SEQUENCE [LARGE SCALE GENOMIC DNA]</scope>
    <source>
        <strain evidence="2 4">ATCC 27076</strain>
    </source>
</reference>
<proteinExistence type="predicted"/>
<dbReference type="AlphaFoldDB" id="A0AAC9RN79"/>
<evidence type="ECO:0000313" key="4">
    <source>
        <dbReference type="Proteomes" id="UP000177894"/>
    </source>
</evidence>
<protein>
    <recommendedName>
        <fullName evidence="1">DUF7736 domain-containing protein</fullName>
    </recommendedName>
</protein>
<dbReference type="Proteomes" id="UP000177894">
    <property type="component" value="Chromosome"/>
</dbReference>
<evidence type="ECO:0000259" key="1">
    <source>
        <dbReference type="Pfam" id="PF24875"/>
    </source>
</evidence>
<dbReference type="KEGG" id="cfm:BJL90_01480"/>
<keyword evidence="4" id="KW-1185">Reference proteome</keyword>
<dbReference type="Pfam" id="PF24875">
    <property type="entry name" value="DUF7736"/>
    <property type="match status" value="1"/>
</dbReference>
<dbReference type="InterPro" id="IPR056638">
    <property type="entry name" value="DUF7736"/>
</dbReference>
<feature type="domain" description="DUF7736" evidence="1">
    <location>
        <begin position="12"/>
        <end position="70"/>
    </location>
</feature>
<organism evidence="3 5">
    <name type="scientific">Clostridium formicaceticum</name>
    <dbReference type="NCBI Taxonomy" id="1497"/>
    <lineage>
        <taxon>Bacteria</taxon>
        <taxon>Bacillati</taxon>
        <taxon>Bacillota</taxon>
        <taxon>Clostridia</taxon>
        <taxon>Eubacteriales</taxon>
        <taxon>Clostridiaceae</taxon>
        <taxon>Clostridium</taxon>
    </lineage>
</organism>
<evidence type="ECO:0000313" key="5">
    <source>
        <dbReference type="Proteomes" id="UP000192478"/>
    </source>
</evidence>
<dbReference type="Proteomes" id="UP000192478">
    <property type="component" value="Chromosome"/>
</dbReference>
<evidence type="ECO:0000313" key="3">
    <source>
        <dbReference type="EMBL" id="ARE89126.1"/>
    </source>
</evidence>
<reference evidence="3 5" key="2">
    <citation type="submission" date="2017-03" db="EMBL/GenBank/DDBJ databases">
        <title>Complete sequence of Clostridium formicaceticum DSM 92.</title>
        <authorList>
            <person name="Poehlein A."/>
            <person name="Karl M."/>
            <person name="Bengelsdorf F.R."/>
            <person name="Duerre P."/>
            <person name="Daniel R."/>
        </authorList>
    </citation>
    <scope>NUCLEOTIDE SEQUENCE [LARGE SCALE GENOMIC DNA]</scope>
    <source>
        <strain evidence="3 5">DSM 92</strain>
    </source>
</reference>
<accession>A0AAC9RN79</accession>
<evidence type="ECO:0000313" key="2">
    <source>
        <dbReference type="EMBL" id="AOY74740.1"/>
    </source>
</evidence>
<dbReference type="EMBL" id="CP020559">
    <property type="protein sequence ID" value="ARE89126.1"/>
    <property type="molecule type" value="Genomic_DNA"/>
</dbReference>
<gene>
    <name evidence="2" type="ORF">BJL90_01480</name>
    <name evidence="3" type="ORF">CLFO_35320</name>
</gene>
<sequence length="103" mass="11986">MQYKGKIISQKFHIGDVLSITTGKLVSTRHMDGIYDILKFMTGRSVFTHEIPDFIRECQKFLLEQFPQLTHANADQVDENSLESWIKEQEKTYGKELDIKPLP</sequence>
<dbReference type="RefSeq" id="WP_070963660.1">
    <property type="nucleotide sequence ID" value="NZ_CP017603.1"/>
</dbReference>